<gene>
    <name evidence="1" type="ORF">N476_09760</name>
</gene>
<reference evidence="1 2" key="1">
    <citation type="submission" date="2013-07" db="EMBL/GenBank/DDBJ databases">
        <title>Comparative Genomic and Metabolomic Analysis of Twelve Strains of Pseudoalteromonas luteoviolacea.</title>
        <authorList>
            <person name="Vynne N.G."/>
            <person name="Mansson M."/>
            <person name="Gram L."/>
        </authorList>
    </citation>
    <scope>NUCLEOTIDE SEQUENCE [LARGE SCALE GENOMIC DNA]</scope>
    <source>
        <strain evidence="1 2">H33</strain>
    </source>
</reference>
<evidence type="ECO:0000313" key="1">
    <source>
        <dbReference type="EMBL" id="KZN52709.1"/>
    </source>
</evidence>
<dbReference type="OrthoDB" id="9941139at2"/>
<dbReference type="AlphaFoldDB" id="A0A167FRP9"/>
<organism evidence="1 2">
    <name type="scientific">Pseudoalteromonas luteoviolacea H33</name>
    <dbReference type="NCBI Taxonomy" id="1365251"/>
    <lineage>
        <taxon>Bacteria</taxon>
        <taxon>Pseudomonadati</taxon>
        <taxon>Pseudomonadota</taxon>
        <taxon>Gammaproteobacteria</taxon>
        <taxon>Alteromonadales</taxon>
        <taxon>Pseudoalteromonadaceae</taxon>
        <taxon>Pseudoalteromonas</taxon>
    </lineage>
</organism>
<comment type="caution">
    <text evidence="1">The sequence shown here is derived from an EMBL/GenBank/DDBJ whole genome shotgun (WGS) entry which is preliminary data.</text>
</comment>
<dbReference type="PATRIC" id="fig|1365251.3.peg.883"/>
<dbReference type="RefSeq" id="WP_063360547.1">
    <property type="nucleotide sequence ID" value="NZ_AUXZ01000060.1"/>
</dbReference>
<dbReference type="Proteomes" id="UP000076503">
    <property type="component" value="Unassembled WGS sequence"/>
</dbReference>
<sequence>MKLKLLKRNFKELSQLNTLMQQNTPKIAGGRYYYTDIDCDRTNKGCVATETCRACGSRRC</sequence>
<dbReference type="EMBL" id="AUXZ01000060">
    <property type="protein sequence ID" value="KZN52709.1"/>
    <property type="molecule type" value="Genomic_DNA"/>
</dbReference>
<evidence type="ECO:0000313" key="2">
    <source>
        <dbReference type="Proteomes" id="UP000076503"/>
    </source>
</evidence>
<protein>
    <submittedName>
        <fullName evidence="1">Uncharacterized protein</fullName>
    </submittedName>
</protein>
<proteinExistence type="predicted"/>
<accession>A0A167FRP9</accession>
<name>A0A167FRP9_9GAMM</name>